<protein>
    <submittedName>
        <fullName evidence="2">TIGR02269 family lipoprotein</fullName>
    </submittedName>
</protein>
<organism evidence="2 3">
    <name type="scientific">Stigmatella ashevillensis</name>
    <dbReference type="NCBI Taxonomy" id="2995309"/>
    <lineage>
        <taxon>Bacteria</taxon>
        <taxon>Pseudomonadati</taxon>
        <taxon>Myxococcota</taxon>
        <taxon>Myxococcia</taxon>
        <taxon>Myxococcales</taxon>
        <taxon>Cystobacterineae</taxon>
        <taxon>Archangiaceae</taxon>
        <taxon>Stigmatella</taxon>
    </lineage>
</organism>
<name>A0ABT5D4A5_9BACT</name>
<accession>A0ABT5D4A5</accession>
<reference evidence="2 3" key="1">
    <citation type="submission" date="2022-11" db="EMBL/GenBank/DDBJ databases">
        <title>Minimal conservation of predation-associated metabolite biosynthetic gene clusters underscores biosynthetic potential of Myxococcota including descriptions for ten novel species: Archangium lansinium sp. nov., Myxococcus landrumus sp. nov., Nannocystis bai.</title>
        <authorList>
            <person name="Ahearne A."/>
            <person name="Stevens C."/>
            <person name="Dowd S."/>
        </authorList>
    </citation>
    <scope>NUCLEOTIDE SEQUENCE [LARGE SCALE GENOMIC DNA]</scope>
    <source>
        <strain evidence="2 3">NCWAL01</strain>
    </source>
</reference>
<evidence type="ECO:0000313" key="2">
    <source>
        <dbReference type="EMBL" id="MDC0707086.1"/>
    </source>
</evidence>
<keyword evidence="1" id="KW-0732">Signal</keyword>
<dbReference type="InterPro" id="IPR011755">
    <property type="entry name" value="CHP02269_MYXXA"/>
</dbReference>
<dbReference type="NCBIfam" id="TIGR02269">
    <property type="entry name" value="TIGR02269 family lipoprotein"/>
    <property type="match status" value="1"/>
</dbReference>
<dbReference type="RefSeq" id="WP_272134336.1">
    <property type="nucleotide sequence ID" value="NZ_JAQNDM010000001.1"/>
</dbReference>
<proteinExistence type="predicted"/>
<dbReference type="Proteomes" id="UP001221838">
    <property type="component" value="Unassembled WGS sequence"/>
</dbReference>
<feature type="signal peptide" evidence="1">
    <location>
        <begin position="1"/>
        <end position="29"/>
    </location>
</feature>
<keyword evidence="2" id="KW-0449">Lipoprotein</keyword>
<sequence length="240" mass="27329">MTNPLYLSCLLLLSSAGLPLLGCGTPAPAVQAWEGTNHESHSTCDAPQSDRCVVFACEEAECGAFRCEDVSSEAAARVPLAHDAELARGFRPPMRSPGTHRNWRRAGLREDARPQMTFHFRYRHGFLPAFPRLEGALRKHHLFPQASEFREWFRAHGINIHDWTMVISAQSHLRIHGNDERGGLWNEAWRQFMRSNLHRRLTQEELIRKAFELTYRFDIAGPIVPYGHTLVPQGPQFQAP</sequence>
<dbReference type="EMBL" id="JAQNDM010000001">
    <property type="protein sequence ID" value="MDC0707086.1"/>
    <property type="molecule type" value="Genomic_DNA"/>
</dbReference>
<evidence type="ECO:0000313" key="3">
    <source>
        <dbReference type="Proteomes" id="UP001221838"/>
    </source>
</evidence>
<dbReference type="Pfam" id="PF09533">
    <property type="entry name" value="DUF2380"/>
    <property type="match status" value="1"/>
</dbReference>
<keyword evidence="3" id="KW-1185">Reference proteome</keyword>
<gene>
    <name evidence="2" type="ORF">POL68_01255</name>
</gene>
<comment type="caution">
    <text evidence="2">The sequence shown here is derived from an EMBL/GenBank/DDBJ whole genome shotgun (WGS) entry which is preliminary data.</text>
</comment>
<evidence type="ECO:0000256" key="1">
    <source>
        <dbReference type="SAM" id="SignalP"/>
    </source>
</evidence>
<feature type="chain" id="PRO_5046507855" evidence="1">
    <location>
        <begin position="30"/>
        <end position="240"/>
    </location>
</feature>